<organism evidence="1 2">
    <name type="scientific">Candida boidinii</name>
    <name type="common">Yeast</name>
    <dbReference type="NCBI Taxonomy" id="5477"/>
    <lineage>
        <taxon>Eukaryota</taxon>
        <taxon>Fungi</taxon>
        <taxon>Dikarya</taxon>
        <taxon>Ascomycota</taxon>
        <taxon>Saccharomycotina</taxon>
        <taxon>Pichiomycetes</taxon>
        <taxon>Pichiales</taxon>
        <taxon>Pichiaceae</taxon>
        <taxon>Ogataea</taxon>
        <taxon>Ogataea/Candida clade</taxon>
    </lineage>
</organism>
<name>A0ACB5TND2_CANBO</name>
<accession>A0ACB5TND2</accession>
<gene>
    <name evidence="1" type="ORF">Cboi01_000247600</name>
</gene>
<evidence type="ECO:0000313" key="1">
    <source>
        <dbReference type="EMBL" id="GME91860.1"/>
    </source>
</evidence>
<proteinExistence type="predicted"/>
<keyword evidence="2" id="KW-1185">Reference proteome</keyword>
<protein>
    <submittedName>
        <fullName evidence="1">Unnamed protein product</fullName>
    </submittedName>
</protein>
<evidence type="ECO:0000313" key="2">
    <source>
        <dbReference type="Proteomes" id="UP001165101"/>
    </source>
</evidence>
<sequence>MVAHSKQQFSDFKIFLEIFKTSDFLTSFSRWILILKNISLTEGLRKNSNVDINNMERVPLDFILNTLKDYSLDDNPVILSELAYLTSNSDPHFFKLLNMILDNNDSILKSGYAGLVKVLIRNATNFDFESIKLETFQKNDEAFDLRNLSLDKGQWSNLSLILFNQQIMYKRQDENDNQYSTQFKDMNLMVKGILEGLNQNKILTNKVKSNFLYFLVKLLKDKSEIIFMEKDIDIYNSIISEKKSSEINSLVSMEFTIIEHAIKFNRRPSAVYWLNNLLDFIEYFSYNSNSREIIKIRKSFTKKMVLSLKNLISNHPLIYLNENLKIKRSGYSRIDETVFKMIRQLLRIFKIQANAIELKTWRSIFFQIALTRNFNEYIQICNKFIFQLNNIKIFNENEIIKIKNEVFKTKNLMYIILIGFQQPILNPNAFLSKSTIIRYNDFINKRINLSEFEKYKNNLIKKNKKIFNVNDDHNDGDQLKDKLYELSIEDLTNNMKSNESLKEFYDKYFEFAKESIDSELTYYLNKSYNPIYLIELLIEFINTNDIYFDGKLFRDSIKPMINSLYIQNDKNNNQLQRIRKLNKYQTIDEFLNALNVLIKDSDLKISEFTKDEIINL</sequence>
<reference evidence="1" key="1">
    <citation type="submission" date="2023-04" db="EMBL/GenBank/DDBJ databases">
        <title>Candida boidinii NBRC 1967.</title>
        <authorList>
            <person name="Ichikawa N."/>
            <person name="Sato H."/>
            <person name="Tonouchi N."/>
        </authorList>
    </citation>
    <scope>NUCLEOTIDE SEQUENCE</scope>
    <source>
        <strain evidence="1">NBRC 1967</strain>
    </source>
</reference>
<dbReference type="EMBL" id="BSXV01001128">
    <property type="protein sequence ID" value="GME91860.1"/>
    <property type="molecule type" value="Genomic_DNA"/>
</dbReference>
<dbReference type="Proteomes" id="UP001165101">
    <property type="component" value="Unassembled WGS sequence"/>
</dbReference>
<comment type="caution">
    <text evidence="1">The sequence shown here is derived from an EMBL/GenBank/DDBJ whole genome shotgun (WGS) entry which is preliminary data.</text>
</comment>